<name>A0A645EE52_9ZZZZ</name>
<comment type="caution">
    <text evidence="1">The sequence shown here is derived from an EMBL/GenBank/DDBJ whole genome shotgun (WGS) entry which is preliminary data.</text>
</comment>
<accession>A0A645EE52</accession>
<proteinExistence type="predicted"/>
<evidence type="ECO:0000313" key="1">
    <source>
        <dbReference type="EMBL" id="MPM99695.1"/>
    </source>
</evidence>
<reference evidence="1" key="1">
    <citation type="submission" date="2019-08" db="EMBL/GenBank/DDBJ databases">
        <authorList>
            <person name="Kucharzyk K."/>
            <person name="Murdoch R.W."/>
            <person name="Higgins S."/>
            <person name="Loffler F."/>
        </authorList>
    </citation>
    <scope>NUCLEOTIDE SEQUENCE</scope>
</reference>
<organism evidence="1">
    <name type="scientific">bioreactor metagenome</name>
    <dbReference type="NCBI Taxonomy" id="1076179"/>
    <lineage>
        <taxon>unclassified sequences</taxon>
        <taxon>metagenomes</taxon>
        <taxon>ecological metagenomes</taxon>
    </lineage>
</organism>
<sequence>MEEQNFVILVVEKLRAEKIVIDALRPAVDSTDQRLSLPQRFRLPLRVRHDRRHAGAVLAFGIVRKTDDGYFAHLPRSAISRSVSLMAFNA</sequence>
<dbReference type="AlphaFoldDB" id="A0A645EE52"/>
<dbReference type="EMBL" id="VSSQ01045786">
    <property type="protein sequence ID" value="MPM99695.1"/>
    <property type="molecule type" value="Genomic_DNA"/>
</dbReference>
<protein>
    <submittedName>
        <fullName evidence="1">Uncharacterized protein</fullName>
    </submittedName>
</protein>
<gene>
    <name evidence="1" type="ORF">SDC9_146889</name>
</gene>